<dbReference type="PROSITE" id="PS01148">
    <property type="entry name" value="UPF0033"/>
    <property type="match status" value="1"/>
</dbReference>
<dbReference type="Pfam" id="PF01206">
    <property type="entry name" value="TusA"/>
    <property type="match status" value="1"/>
</dbReference>
<evidence type="ECO:0000313" key="4">
    <source>
        <dbReference type="EMBL" id="SDS43711.1"/>
    </source>
</evidence>
<reference evidence="4 5" key="1">
    <citation type="submission" date="2016-10" db="EMBL/GenBank/DDBJ databases">
        <authorList>
            <person name="de Groot N.N."/>
        </authorList>
    </citation>
    <scope>NUCLEOTIDE SEQUENCE [LARGE SCALE GENOMIC DNA]</scope>
    <source>
        <strain evidence="4 5">DSM 22126</strain>
    </source>
</reference>
<dbReference type="SUPFAM" id="SSF64307">
    <property type="entry name" value="SirA-like"/>
    <property type="match status" value="1"/>
</dbReference>
<evidence type="ECO:0000256" key="2">
    <source>
        <dbReference type="SAM" id="MobiDB-lite"/>
    </source>
</evidence>
<feature type="region of interest" description="Disordered" evidence="2">
    <location>
        <begin position="83"/>
        <end position="107"/>
    </location>
</feature>
<dbReference type="PANTHER" id="PTHR33279">
    <property type="entry name" value="SULFUR CARRIER PROTEIN YEDF-RELATED"/>
    <property type="match status" value="1"/>
</dbReference>
<feature type="domain" description="UPF0033" evidence="3">
    <location>
        <begin position="8"/>
        <end position="32"/>
    </location>
</feature>
<dbReference type="eggNOG" id="COG0425">
    <property type="taxonomic scope" value="Bacteria"/>
</dbReference>
<dbReference type="PANTHER" id="PTHR33279:SF6">
    <property type="entry name" value="SULFUR CARRIER PROTEIN YEDF-RELATED"/>
    <property type="match status" value="1"/>
</dbReference>
<name>A0A1H1S713_9CELL</name>
<dbReference type="GO" id="GO:0016740">
    <property type="term" value="F:transferase activity"/>
    <property type="evidence" value="ECO:0007669"/>
    <property type="project" value="UniProtKB-KW"/>
</dbReference>
<evidence type="ECO:0000313" key="5">
    <source>
        <dbReference type="Proteomes" id="UP000185663"/>
    </source>
</evidence>
<dbReference type="RefSeq" id="WP_231959144.1">
    <property type="nucleotide sequence ID" value="NZ_LT629776.1"/>
</dbReference>
<sequence>MSALARTVDASGLRCPLPVIHLAKAARDVEDGTVITVLATDPAARHDVPAWARMRGHALVGETSSSVDDDGVETWTLSVRICATSPENDGGPAPRRGAGPPSGASIS</sequence>
<dbReference type="STRING" id="545619.SAMN04489860_1548"/>
<proteinExistence type="inferred from homology"/>
<gene>
    <name evidence="4" type="ORF">SAMN04489860_1548</name>
</gene>
<organism evidence="4 5">
    <name type="scientific">Paraoerskovia marina</name>
    <dbReference type="NCBI Taxonomy" id="545619"/>
    <lineage>
        <taxon>Bacteria</taxon>
        <taxon>Bacillati</taxon>
        <taxon>Actinomycetota</taxon>
        <taxon>Actinomycetes</taxon>
        <taxon>Micrococcales</taxon>
        <taxon>Cellulomonadaceae</taxon>
        <taxon>Paraoerskovia</taxon>
    </lineage>
</organism>
<keyword evidence="5" id="KW-1185">Reference proteome</keyword>
<accession>A0A1H1S713</accession>
<dbReference type="Proteomes" id="UP000185663">
    <property type="component" value="Chromosome I"/>
</dbReference>
<dbReference type="CDD" id="cd00291">
    <property type="entry name" value="SirA_YedF_YeeD"/>
    <property type="match status" value="1"/>
</dbReference>
<dbReference type="EMBL" id="LT629776">
    <property type="protein sequence ID" value="SDS43711.1"/>
    <property type="molecule type" value="Genomic_DNA"/>
</dbReference>
<comment type="similarity">
    <text evidence="1">Belongs to the sulfur carrier protein TusA family.</text>
</comment>
<dbReference type="InterPro" id="IPR001455">
    <property type="entry name" value="TusA-like"/>
</dbReference>
<protein>
    <submittedName>
        <fullName evidence="4">Sulfurtransferase TusA</fullName>
    </submittedName>
</protein>
<dbReference type="InterPro" id="IPR036868">
    <property type="entry name" value="TusA-like_sf"/>
</dbReference>
<keyword evidence="4" id="KW-0808">Transferase</keyword>
<evidence type="ECO:0000259" key="3">
    <source>
        <dbReference type="PROSITE" id="PS01148"/>
    </source>
</evidence>
<dbReference type="Gene3D" id="3.30.110.40">
    <property type="entry name" value="TusA-like domain"/>
    <property type="match status" value="1"/>
</dbReference>
<feature type="compositionally biased region" description="Low complexity" evidence="2">
    <location>
        <begin position="90"/>
        <end position="107"/>
    </location>
</feature>
<dbReference type="AlphaFoldDB" id="A0A1H1S713"/>
<evidence type="ECO:0000256" key="1">
    <source>
        <dbReference type="ARBA" id="ARBA00008984"/>
    </source>
</evidence>